<comment type="caution">
    <text evidence="1">The sequence shown here is derived from an EMBL/GenBank/DDBJ whole genome shotgun (WGS) entry which is preliminary data.</text>
</comment>
<evidence type="ECO:0000313" key="1">
    <source>
        <dbReference type="EMBL" id="CAJ2633457.1"/>
    </source>
</evidence>
<reference evidence="1" key="1">
    <citation type="submission" date="2023-10" db="EMBL/GenBank/DDBJ databases">
        <authorList>
            <person name="Rodriguez Cubillos JULIANA M."/>
            <person name="De Vega J."/>
        </authorList>
    </citation>
    <scope>NUCLEOTIDE SEQUENCE</scope>
</reference>
<evidence type="ECO:0000313" key="2">
    <source>
        <dbReference type="Proteomes" id="UP001177021"/>
    </source>
</evidence>
<protein>
    <submittedName>
        <fullName evidence="1">Uncharacterized protein</fullName>
    </submittedName>
</protein>
<proteinExistence type="predicted"/>
<gene>
    <name evidence="1" type="ORF">MILVUS5_LOCUS4566</name>
</gene>
<name>A0ACB0IMQ9_TRIPR</name>
<dbReference type="Proteomes" id="UP001177021">
    <property type="component" value="Unassembled WGS sequence"/>
</dbReference>
<dbReference type="EMBL" id="CASHSV030000001">
    <property type="protein sequence ID" value="CAJ2633457.1"/>
    <property type="molecule type" value="Genomic_DNA"/>
</dbReference>
<accession>A0ACB0IMQ9</accession>
<sequence>MIDNLALLADIKFFSWNFFIKYVNELSTLVFFVVLFSRFILLFSGVWFRVQHCCYRKEGKKLFSALCLIRFSKNVGDCELIYRLGR</sequence>
<keyword evidence="2" id="KW-1185">Reference proteome</keyword>
<organism evidence="1 2">
    <name type="scientific">Trifolium pratense</name>
    <name type="common">Red clover</name>
    <dbReference type="NCBI Taxonomy" id="57577"/>
    <lineage>
        <taxon>Eukaryota</taxon>
        <taxon>Viridiplantae</taxon>
        <taxon>Streptophyta</taxon>
        <taxon>Embryophyta</taxon>
        <taxon>Tracheophyta</taxon>
        <taxon>Spermatophyta</taxon>
        <taxon>Magnoliopsida</taxon>
        <taxon>eudicotyledons</taxon>
        <taxon>Gunneridae</taxon>
        <taxon>Pentapetalae</taxon>
        <taxon>rosids</taxon>
        <taxon>fabids</taxon>
        <taxon>Fabales</taxon>
        <taxon>Fabaceae</taxon>
        <taxon>Papilionoideae</taxon>
        <taxon>50 kb inversion clade</taxon>
        <taxon>NPAAA clade</taxon>
        <taxon>Hologalegina</taxon>
        <taxon>IRL clade</taxon>
        <taxon>Trifolieae</taxon>
        <taxon>Trifolium</taxon>
    </lineage>
</organism>